<comment type="caution">
    <text evidence="1">The sequence shown here is derived from an EMBL/GenBank/DDBJ whole genome shotgun (WGS) entry which is preliminary data.</text>
</comment>
<evidence type="ECO:0000313" key="2">
    <source>
        <dbReference type="Proteomes" id="UP001165121"/>
    </source>
</evidence>
<dbReference type="Proteomes" id="UP001165121">
    <property type="component" value="Unassembled WGS sequence"/>
</dbReference>
<keyword evidence="2" id="KW-1185">Reference proteome</keyword>
<reference evidence="1" key="1">
    <citation type="submission" date="2023-04" db="EMBL/GenBank/DDBJ databases">
        <title>Phytophthora fragariaefolia NBRC 109709.</title>
        <authorList>
            <person name="Ichikawa N."/>
            <person name="Sato H."/>
            <person name="Tonouchi N."/>
        </authorList>
    </citation>
    <scope>NUCLEOTIDE SEQUENCE</scope>
    <source>
        <strain evidence="1">NBRC 109709</strain>
    </source>
</reference>
<dbReference type="PANTHER" id="PTHR33064">
    <property type="entry name" value="POL PROTEIN"/>
    <property type="match status" value="1"/>
</dbReference>
<accession>A0A9W6XL67</accession>
<organism evidence="1 2">
    <name type="scientific">Phytophthora fragariaefolia</name>
    <dbReference type="NCBI Taxonomy" id="1490495"/>
    <lineage>
        <taxon>Eukaryota</taxon>
        <taxon>Sar</taxon>
        <taxon>Stramenopiles</taxon>
        <taxon>Oomycota</taxon>
        <taxon>Peronosporomycetes</taxon>
        <taxon>Peronosporales</taxon>
        <taxon>Peronosporaceae</taxon>
        <taxon>Phytophthora</taxon>
    </lineage>
</organism>
<dbReference type="InterPro" id="IPR043502">
    <property type="entry name" value="DNA/RNA_pol_sf"/>
</dbReference>
<dbReference type="EMBL" id="BSXT01001257">
    <property type="protein sequence ID" value="GMF40582.1"/>
    <property type="molecule type" value="Genomic_DNA"/>
</dbReference>
<proteinExistence type="predicted"/>
<dbReference type="OrthoDB" id="116054at2759"/>
<sequence length="251" mass="28417">MGSFPPPVLKMIHFPNSPYDDNPTPLTKVQSLAATALRDEPEIVEEDEFDKMATSPEVKKHNQEKVVAALQDALDVALASGMPANLYDRLRWILYRYADCFRLELGDDPPVKVTPLRVRLKPDARPVKAKLRRYPPLYEAFLEDHVQQLLETGLVKMNPDSRWASAPRVVPTKSTELRMTVDHSAANALTDPLVWPMPDLESDSRWRAVNSTSTRMYSAVSTSCRFTGCRKRFYDYYEVGDGHSHLSAHGC</sequence>
<dbReference type="PANTHER" id="PTHR33064:SF37">
    <property type="entry name" value="RIBONUCLEASE H"/>
    <property type="match status" value="1"/>
</dbReference>
<evidence type="ECO:0000313" key="1">
    <source>
        <dbReference type="EMBL" id="GMF40582.1"/>
    </source>
</evidence>
<protein>
    <submittedName>
        <fullName evidence="1">Unnamed protein product</fullName>
    </submittedName>
</protein>
<dbReference type="SUPFAM" id="SSF56672">
    <property type="entry name" value="DNA/RNA polymerases"/>
    <property type="match status" value="1"/>
</dbReference>
<gene>
    <name evidence="1" type="ORF">Pfra01_001250500</name>
</gene>
<dbReference type="AlphaFoldDB" id="A0A9W6XL67"/>
<dbReference type="InterPro" id="IPR051320">
    <property type="entry name" value="Viral_Replic_Matur_Polypro"/>
</dbReference>
<dbReference type="Gene3D" id="3.10.10.10">
    <property type="entry name" value="HIV Type 1 Reverse Transcriptase, subunit A, domain 1"/>
    <property type="match status" value="1"/>
</dbReference>
<name>A0A9W6XL67_9STRA</name>